<dbReference type="GO" id="GO:0003677">
    <property type="term" value="F:DNA binding"/>
    <property type="evidence" value="ECO:0007669"/>
    <property type="project" value="UniProtKB-UniRule"/>
</dbReference>
<dbReference type="OrthoDB" id="9810250at2"/>
<sequence>MKKQPEVTAQTKQNLIDAFWSLYCEKRIEKITVKEITQKAGYNRGTFYEYFTDVYDVLEQIEEALIPAVHELPPISIPNQNMEIPLDMFMALYEQNSKYYSVLLGDNGDPAFASKLKNSTKPVIKQVFLEKHNVDPIEFDFILEFVLSAMIGVMSYWFSQNKILPAKDLISLMYDLMENGVKKRVQSNITNS</sequence>
<dbReference type="STRING" id="1121326.CLMAG_61210"/>
<feature type="DNA-binding region" description="H-T-H motif" evidence="2">
    <location>
        <begin position="32"/>
        <end position="51"/>
    </location>
</feature>
<evidence type="ECO:0000256" key="2">
    <source>
        <dbReference type="PROSITE-ProRule" id="PRU00335"/>
    </source>
</evidence>
<feature type="domain" description="HTH tetR-type" evidence="3">
    <location>
        <begin position="9"/>
        <end position="69"/>
    </location>
</feature>
<reference evidence="4 5" key="1">
    <citation type="submission" date="2016-04" db="EMBL/GenBank/DDBJ databases">
        <title>Genome sequence of Clostridium magnum DSM 2767.</title>
        <authorList>
            <person name="Poehlein A."/>
            <person name="Uhlig R."/>
            <person name="Fischer R."/>
            <person name="Bahl H."/>
            <person name="Daniel R."/>
        </authorList>
    </citation>
    <scope>NUCLEOTIDE SEQUENCE [LARGE SCALE GENOMIC DNA]</scope>
    <source>
        <strain evidence="4 5">DSM 2767</strain>
    </source>
</reference>
<evidence type="ECO:0000313" key="4">
    <source>
        <dbReference type="EMBL" id="KZL88628.1"/>
    </source>
</evidence>
<dbReference type="InterPro" id="IPR001647">
    <property type="entry name" value="HTH_TetR"/>
</dbReference>
<evidence type="ECO:0000313" key="5">
    <source>
        <dbReference type="Proteomes" id="UP000076603"/>
    </source>
</evidence>
<gene>
    <name evidence="4" type="ORF">CLMAG_61210</name>
</gene>
<dbReference type="RefSeq" id="WP_066630891.1">
    <property type="nucleotide sequence ID" value="NZ_FQXL01000014.1"/>
</dbReference>
<dbReference type="Pfam" id="PF14278">
    <property type="entry name" value="TetR_C_8"/>
    <property type="match status" value="1"/>
</dbReference>
<evidence type="ECO:0000256" key="1">
    <source>
        <dbReference type="ARBA" id="ARBA00023125"/>
    </source>
</evidence>
<dbReference type="InterPro" id="IPR039532">
    <property type="entry name" value="TetR_C_Firmicutes"/>
</dbReference>
<proteinExistence type="predicted"/>
<dbReference type="InterPro" id="IPR009057">
    <property type="entry name" value="Homeodomain-like_sf"/>
</dbReference>
<dbReference type="Proteomes" id="UP000076603">
    <property type="component" value="Unassembled WGS sequence"/>
</dbReference>
<dbReference type="PANTHER" id="PTHR43479">
    <property type="entry name" value="ACREF/ENVCD OPERON REPRESSOR-RELATED"/>
    <property type="match status" value="1"/>
</dbReference>
<keyword evidence="1 2" id="KW-0238">DNA-binding</keyword>
<name>A0A161WPX4_9CLOT</name>
<dbReference type="PROSITE" id="PS50977">
    <property type="entry name" value="HTH_TETR_2"/>
    <property type="match status" value="1"/>
</dbReference>
<evidence type="ECO:0000259" key="3">
    <source>
        <dbReference type="PROSITE" id="PS50977"/>
    </source>
</evidence>
<dbReference type="PATRIC" id="fig|1121326.3.peg.6188"/>
<dbReference type="SUPFAM" id="SSF46689">
    <property type="entry name" value="Homeodomain-like"/>
    <property type="match status" value="1"/>
</dbReference>
<accession>A0A161WPX4</accession>
<dbReference type="EMBL" id="LWAE01000016">
    <property type="protein sequence ID" value="KZL88628.1"/>
    <property type="molecule type" value="Genomic_DNA"/>
</dbReference>
<dbReference type="InterPro" id="IPR050624">
    <property type="entry name" value="HTH-type_Tx_Regulator"/>
</dbReference>
<organism evidence="4 5">
    <name type="scientific">Clostridium magnum DSM 2767</name>
    <dbReference type="NCBI Taxonomy" id="1121326"/>
    <lineage>
        <taxon>Bacteria</taxon>
        <taxon>Bacillati</taxon>
        <taxon>Bacillota</taxon>
        <taxon>Clostridia</taxon>
        <taxon>Eubacteriales</taxon>
        <taxon>Clostridiaceae</taxon>
        <taxon>Clostridium</taxon>
    </lineage>
</organism>
<dbReference type="PANTHER" id="PTHR43479:SF7">
    <property type="entry name" value="TETR-FAMILY TRANSCRIPTIONAL REGULATOR"/>
    <property type="match status" value="1"/>
</dbReference>
<dbReference type="AlphaFoldDB" id="A0A161WPX4"/>
<keyword evidence="5" id="KW-1185">Reference proteome</keyword>
<dbReference type="Gene3D" id="1.10.357.10">
    <property type="entry name" value="Tetracycline Repressor, domain 2"/>
    <property type="match status" value="1"/>
</dbReference>
<protein>
    <recommendedName>
        <fullName evidence="3">HTH tetR-type domain-containing protein</fullName>
    </recommendedName>
</protein>
<comment type="caution">
    <text evidence="4">The sequence shown here is derived from an EMBL/GenBank/DDBJ whole genome shotgun (WGS) entry which is preliminary data.</text>
</comment>